<evidence type="ECO:0000313" key="2">
    <source>
        <dbReference type="Proteomes" id="UP001529256"/>
    </source>
</evidence>
<organism evidence="1 2">
    <name type="scientific">Thermophilibacter provencensis</name>
    <dbReference type="NCBI Taxonomy" id="1852386"/>
    <lineage>
        <taxon>Bacteria</taxon>
        <taxon>Bacillati</taxon>
        <taxon>Actinomycetota</taxon>
        <taxon>Coriobacteriia</taxon>
        <taxon>Coriobacteriales</taxon>
        <taxon>Atopobiaceae</taxon>
        <taxon>Thermophilibacter</taxon>
    </lineage>
</organism>
<reference evidence="2" key="1">
    <citation type="submission" date="2023-06" db="EMBL/GenBank/DDBJ databases">
        <title>Identification and characterization of horizontal gene transfer across gut microbiota members of farm animals based on homology search.</title>
        <authorList>
            <person name="Zeman M."/>
            <person name="Kubasova T."/>
            <person name="Jahodarova E."/>
            <person name="Nykrynova M."/>
            <person name="Rychlik I."/>
        </authorList>
    </citation>
    <scope>NUCLEOTIDE SEQUENCE [LARGE SCALE GENOMIC DNA]</scope>
    <source>
        <strain evidence="2">153_Feed</strain>
    </source>
</reference>
<reference evidence="1 2" key="2">
    <citation type="submission" date="2023-06" db="EMBL/GenBank/DDBJ databases">
        <title>Identification and characterization of horizontal gene transfer across gut microbiota members of farm animals based on homology search.</title>
        <authorList>
            <person name="Schwarzerova J."/>
            <person name="Nykrynova M."/>
            <person name="Jureckova K."/>
            <person name="Cejkova D."/>
            <person name="Rychlik I."/>
        </authorList>
    </citation>
    <scope>NUCLEOTIDE SEQUENCE [LARGE SCALE GENOMIC DNA]</scope>
    <source>
        <strain evidence="1 2">153_Feed</strain>
    </source>
</reference>
<name>A0ABT7V5V0_9ACTN</name>
<dbReference type="EMBL" id="JAUDEA010000032">
    <property type="protein sequence ID" value="MDM8271987.1"/>
    <property type="molecule type" value="Genomic_DNA"/>
</dbReference>
<proteinExistence type="predicted"/>
<sequence>MPAIITHHLFGEDIVAELPAGLIDGEEELLAFLLGNQGPDPLYVRFLTLPSRAAAIHQVAAAIQGSRATRAFLTVRDGVSHLPTSDERVGRAFALGLLGHYVLDRATHPFVISQQRAICGLEDSLGRARREVHAVIESDIDTWILWEKRRATVQERPAVDNLMRTDKIERVGGALFSQVALSVYGMPLGAGEYAACLRDYELLYRLIDPAGSPRTRTVGIVERAVRRHSLAEAMAHYVRRSDDCPAANLDCRPWQHPFSGEVRHESFADLFDEARLSYPALAEAFVRGDEKGLRDLVATLNYEGRPGTDLA</sequence>
<reference evidence="1 2" key="3">
    <citation type="submission" date="2023-06" db="EMBL/GenBank/DDBJ databases">
        <authorList>
            <person name="Zeman M."/>
            <person name="Kubasova T."/>
            <person name="Jahodarova E."/>
            <person name="Nykrynova M."/>
            <person name="Rychlik I."/>
        </authorList>
    </citation>
    <scope>NUCLEOTIDE SEQUENCE [LARGE SCALE GENOMIC DNA]</scope>
    <source>
        <strain evidence="1 2">153_Feed</strain>
    </source>
</reference>
<keyword evidence="2" id="KW-1185">Reference proteome</keyword>
<evidence type="ECO:0008006" key="3">
    <source>
        <dbReference type="Google" id="ProtNLM"/>
    </source>
</evidence>
<dbReference type="RefSeq" id="WP_289512061.1">
    <property type="nucleotide sequence ID" value="NZ_JAUDEA010000032.1"/>
</dbReference>
<gene>
    <name evidence="1" type="ORF">QUW25_09945</name>
</gene>
<protein>
    <recommendedName>
        <fullName evidence="3">Phospholipase C/D domain-containing protein</fullName>
    </recommendedName>
</protein>
<accession>A0ABT7V5V0</accession>
<evidence type="ECO:0000313" key="1">
    <source>
        <dbReference type="EMBL" id="MDM8271987.1"/>
    </source>
</evidence>
<comment type="caution">
    <text evidence="1">The sequence shown here is derived from an EMBL/GenBank/DDBJ whole genome shotgun (WGS) entry which is preliminary data.</text>
</comment>
<dbReference type="Proteomes" id="UP001529256">
    <property type="component" value="Unassembled WGS sequence"/>
</dbReference>